<name>A0A067BSX1_SAPPC</name>
<dbReference type="RefSeq" id="XP_012211576.1">
    <property type="nucleotide sequence ID" value="XM_012356186.1"/>
</dbReference>
<accession>A0A067BSX1</accession>
<dbReference type="Proteomes" id="UP000030745">
    <property type="component" value="Unassembled WGS sequence"/>
</dbReference>
<keyword evidence="1" id="KW-0805">Transcription regulation</keyword>
<evidence type="ECO:0000313" key="7">
    <source>
        <dbReference type="Proteomes" id="UP000030745"/>
    </source>
</evidence>
<keyword evidence="7" id="KW-1185">Reference proteome</keyword>
<dbReference type="VEuPathDB" id="FungiDB:SPRG_16890"/>
<dbReference type="STRING" id="695850.A0A067BSX1"/>
<evidence type="ECO:0000256" key="3">
    <source>
        <dbReference type="ARBA" id="ARBA00023242"/>
    </source>
</evidence>
<evidence type="ECO:0000256" key="2">
    <source>
        <dbReference type="ARBA" id="ARBA00023163"/>
    </source>
</evidence>
<dbReference type="SUPFAM" id="SSF46689">
    <property type="entry name" value="Homeodomain-like"/>
    <property type="match status" value="1"/>
</dbReference>
<dbReference type="PROSITE" id="PS51294">
    <property type="entry name" value="HTH_MYB"/>
    <property type="match status" value="1"/>
</dbReference>
<dbReference type="Gene3D" id="1.10.10.60">
    <property type="entry name" value="Homeodomain-like"/>
    <property type="match status" value="1"/>
</dbReference>
<proteinExistence type="predicted"/>
<keyword evidence="2" id="KW-0804">Transcription</keyword>
<sequence>MMYFFPPSAAPARKPQAAKPTVTGAWSPAEHKRFLVALDKYPSGPWKTIAAHVGTRTPRQAQTHAQKYRAKLVRRLRCPSNNGNGCMMRLVKDEMESLPDEHSIDAFTPLKLEASADLCPATSPLAATSLSFDDCLDFFYPRNGRMTRLDDDNNKFRFCGDQEPPSWLLAEIPVVAQASQGAVDLCELTRLLAFAVMDKGSFDDAMALLMPTVTKFDSQAIIVALKWILLHATKYNVEEVALATELQQLGFAADLAKAFASVYNEQHGALRRHLAASNMKLGRAYSRLEAHVDVVLGSRHAKNLKTAHVILTMHATTPTTFAVDATTFRSLHHELRHARKLMDVGFN</sequence>
<organism evidence="6 7">
    <name type="scientific">Saprolegnia parasitica (strain CBS 223.65)</name>
    <dbReference type="NCBI Taxonomy" id="695850"/>
    <lineage>
        <taxon>Eukaryota</taxon>
        <taxon>Sar</taxon>
        <taxon>Stramenopiles</taxon>
        <taxon>Oomycota</taxon>
        <taxon>Saprolegniomycetes</taxon>
        <taxon>Saprolegniales</taxon>
        <taxon>Saprolegniaceae</taxon>
        <taxon>Saprolegnia</taxon>
    </lineage>
</organism>
<protein>
    <submittedName>
        <fullName evidence="6">Uncharacterized protein</fullName>
    </submittedName>
</protein>
<keyword evidence="3" id="KW-0539">Nucleus</keyword>
<evidence type="ECO:0000313" key="6">
    <source>
        <dbReference type="EMBL" id="KDO17717.1"/>
    </source>
</evidence>
<feature type="domain" description="HTH myb-type" evidence="5">
    <location>
        <begin position="18"/>
        <end position="73"/>
    </location>
</feature>
<dbReference type="EMBL" id="KK583583">
    <property type="protein sequence ID" value="KDO17717.1"/>
    <property type="molecule type" value="Genomic_DNA"/>
</dbReference>
<dbReference type="Pfam" id="PF00249">
    <property type="entry name" value="Myb_DNA-binding"/>
    <property type="match status" value="1"/>
</dbReference>
<reference evidence="6 7" key="1">
    <citation type="journal article" date="2013" name="PLoS Genet.">
        <title>Distinctive expansion of potential virulence genes in the genome of the oomycete fish pathogen Saprolegnia parasitica.</title>
        <authorList>
            <person name="Jiang R.H."/>
            <person name="de Bruijn I."/>
            <person name="Haas B.J."/>
            <person name="Belmonte R."/>
            <person name="Lobach L."/>
            <person name="Christie J."/>
            <person name="van den Ackerveken G."/>
            <person name="Bottin A."/>
            <person name="Bulone V."/>
            <person name="Diaz-Moreno S.M."/>
            <person name="Dumas B."/>
            <person name="Fan L."/>
            <person name="Gaulin E."/>
            <person name="Govers F."/>
            <person name="Grenville-Briggs L.J."/>
            <person name="Horner N.R."/>
            <person name="Levin J.Z."/>
            <person name="Mammella M."/>
            <person name="Meijer H.J."/>
            <person name="Morris P."/>
            <person name="Nusbaum C."/>
            <person name="Oome S."/>
            <person name="Phillips A.J."/>
            <person name="van Rooyen D."/>
            <person name="Rzeszutek E."/>
            <person name="Saraiva M."/>
            <person name="Secombes C.J."/>
            <person name="Seidl M.F."/>
            <person name="Snel B."/>
            <person name="Stassen J.H."/>
            <person name="Sykes S."/>
            <person name="Tripathy S."/>
            <person name="van den Berg H."/>
            <person name="Vega-Arreguin J.C."/>
            <person name="Wawra S."/>
            <person name="Young S.K."/>
            <person name="Zeng Q."/>
            <person name="Dieguez-Uribeondo J."/>
            <person name="Russ C."/>
            <person name="Tyler B.M."/>
            <person name="van West P."/>
        </authorList>
    </citation>
    <scope>NUCLEOTIDE SEQUENCE [LARGE SCALE GENOMIC DNA]</scope>
    <source>
        <strain evidence="6 7">CBS 223.65</strain>
    </source>
</reference>
<dbReference type="InterPro" id="IPR009057">
    <property type="entry name" value="Homeodomain-like_sf"/>
</dbReference>
<dbReference type="InterPro" id="IPR001005">
    <property type="entry name" value="SANT/Myb"/>
</dbReference>
<dbReference type="InterPro" id="IPR006447">
    <property type="entry name" value="Myb_dom_plants"/>
</dbReference>
<dbReference type="GO" id="GO:0003677">
    <property type="term" value="F:DNA binding"/>
    <property type="evidence" value="ECO:0007669"/>
    <property type="project" value="InterPro"/>
</dbReference>
<dbReference type="AlphaFoldDB" id="A0A067BSX1"/>
<gene>
    <name evidence="6" type="ORF">SPRG_16890</name>
</gene>
<dbReference type="InterPro" id="IPR017930">
    <property type="entry name" value="Myb_dom"/>
</dbReference>
<dbReference type="Pfam" id="PF21672">
    <property type="entry name" value="COMM_HN"/>
    <property type="match status" value="1"/>
</dbReference>
<evidence type="ECO:0000256" key="1">
    <source>
        <dbReference type="ARBA" id="ARBA00023015"/>
    </source>
</evidence>
<dbReference type="PANTHER" id="PTHR16231">
    <property type="entry name" value="COMM DOMAIN-CONTAINING PROTEIN 4-8 FAMILY MEMBER"/>
    <property type="match status" value="1"/>
</dbReference>
<dbReference type="PANTHER" id="PTHR16231:SF4">
    <property type="entry name" value="COMM DOMAIN-CONTAINING PROTEIN 4"/>
    <property type="match status" value="1"/>
</dbReference>
<dbReference type="NCBIfam" id="TIGR01557">
    <property type="entry name" value="myb_SHAQKYF"/>
    <property type="match status" value="1"/>
</dbReference>
<dbReference type="GeneID" id="24138474"/>
<evidence type="ECO:0000259" key="4">
    <source>
        <dbReference type="PROSITE" id="PS50090"/>
    </source>
</evidence>
<dbReference type="CDD" id="cd00167">
    <property type="entry name" value="SANT"/>
    <property type="match status" value="1"/>
</dbReference>
<dbReference type="PROSITE" id="PS50090">
    <property type="entry name" value="MYB_LIKE"/>
    <property type="match status" value="1"/>
</dbReference>
<dbReference type="InterPro" id="IPR047155">
    <property type="entry name" value="COMMD4/6/7/8"/>
</dbReference>
<evidence type="ECO:0000259" key="5">
    <source>
        <dbReference type="PROSITE" id="PS51294"/>
    </source>
</evidence>
<dbReference type="KEGG" id="spar:SPRG_16890"/>
<dbReference type="SMART" id="SM00717">
    <property type="entry name" value="SANT"/>
    <property type="match status" value="1"/>
</dbReference>
<feature type="domain" description="Myb-like" evidence="4">
    <location>
        <begin position="24"/>
        <end position="69"/>
    </location>
</feature>
<dbReference type="OrthoDB" id="284322at2759"/>